<dbReference type="RefSeq" id="WP_319954636.1">
    <property type="nucleotide sequence ID" value="NZ_JAXAVX010000006.1"/>
</dbReference>
<dbReference type="InterPro" id="IPR027417">
    <property type="entry name" value="P-loop_NTPase"/>
</dbReference>
<evidence type="ECO:0000259" key="7">
    <source>
        <dbReference type="PROSITE" id="PS50893"/>
    </source>
</evidence>
<dbReference type="PROSITE" id="PS50893">
    <property type="entry name" value="ABC_TRANSPORTER_2"/>
    <property type="match status" value="1"/>
</dbReference>
<dbReference type="InterPro" id="IPR003439">
    <property type="entry name" value="ABC_transporter-like_ATP-bd"/>
</dbReference>
<comment type="subcellular location">
    <subcellularLocation>
        <location evidence="1">Cell membrane</location>
        <topology evidence="1">Peripheral membrane protein</topology>
    </subcellularLocation>
</comment>
<dbReference type="SMART" id="SM00382">
    <property type="entry name" value="AAA"/>
    <property type="match status" value="1"/>
</dbReference>
<dbReference type="EMBL" id="JAXAVX010000006">
    <property type="protein sequence ID" value="MDX8152480.1"/>
    <property type="molecule type" value="Genomic_DNA"/>
</dbReference>
<dbReference type="Proteomes" id="UP001277761">
    <property type="component" value="Unassembled WGS sequence"/>
</dbReference>
<gene>
    <name evidence="8" type="ORF">SK069_12805</name>
</gene>
<dbReference type="Pfam" id="PF00005">
    <property type="entry name" value="ABC_tran"/>
    <property type="match status" value="1"/>
</dbReference>
<dbReference type="PANTHER" id="PTHR42711">
    <property type="entry name" value="ABC TRANSPORTER ATP-BINDING PROTEIN"/>
    <property type="match status" value="1"/>
</dbReference>
<evidence type="ECO:0000313" key="9">
    <source>
        <dbReference type="Proteomes" id="UP001277761"/>
    </source>
</evidence>
<dbReference type="GO" id="GO:0005524">
    <property type="term" value="F:ATP binding"/>
    <property type="evidence" value="ECO:0007669"/>
    <property type="project" value="UniProtKB-KW"/>
</dbReference>
<dbReference type="InterPro" id="IPR003593">
    <property type="entry name" value="AAA+_ATPase"/>
</dbReference>
<accession>A0ABU4VNX7</accession>
<feature type="domain" description="ABC transporter" evidence="7">
    <location>
        <begin position="19"/>
        <end position="236"/>
    </location>
</feature>
<dbReference type="InterPro" id="IPR050763">
    <property type="entry name" value="ABC_transporter_ATP-binding"/>
</dbReference>
<dbReference type="PANTHER" id="PTHR42711:SF5">
    <property type="entry name" value="ABC TRANSPORTER ATP-BINDING PROTEIN NATA"/>
    <property type="match status" value="1"/>
</dbReference>
<evidence type="ECO:0000256" key="1">
    <source>
        <dbReference type="ARBA" id="ARBA00004202"/>
    </source>
</evidence>
<keyword evidence="6" id="KW-0046">Antibiotic resistance</keyword>
<keyword evidence="5 8" id="KW-0067">ATP-binding</keyword>
<dbReference type="Gene3D" id="3.40.50.300">
    <property type="entry name" value="P-loop containing nucleotide triphosphate hydrolases"/>
    <property type="match status" value="1"/>
</dbReference>
<dbReference type="SUPFAM" id="SSF52540">
    <property type="entry name" value="P-loop containing nucleoside triphosphate hydrolases"/>
    <property type="match status" value="1"/>
</dbReference>
<evidence type="ECO:0000256" key="3">
    <source>
        <dbReference type="ARBA" id="ARBA00022448"/>
    </source>
</evidence>
<evidence type="ECO:0000313" key="8">
    <source>
        <dbReference type="EMBL" id="MDX8152480.1"/>
    </source>
</evidence>
<sequence>MTSAAEDPAVPAAASPPVLRATGLTRRYRDRVALDDVGLDVAAGEIVALLGPNGAGKTTLLSLLAGLQEPDAGEVGLPPRQVGWIPQQPAVYRRLTVRENLELFARLDGVPDAAARVERMLVEADLVDRADDRVGDLSGGGQQRVNIAVGLLADPPVVLLDEPSSSLDPRQRERMWRFLTGLARDGRALLSSTHDVGEAERYADRVVVLVDGRVAFTGTPAALAATAGGDLLRAFVDLVEAGEAEA</sequence>
<name>A0ABU4VNX7_9ACTN</name>
<evidence type="ECO:0000256" key="2">
    <source>
        <dbReference type="ARBA" id="ARBA00005417"/>
    </source>
</evidence>
<protein>
    <submittedName>
        <fullName evidence="8">ABC transporter ATP-binding protein</fullName>
    </submittedName>
</protein>
<keyword evidence="9" id="KW-1185">Reference proteome</keyword>
<keyword evidence="4" id="KW-0547">Nucleotide-binding</keyword>
<comment type="similarity">
    <text evidence="2">Belongs to the ABC transporter superfamily.</text>
</comment>
<reference evidence="8 9" key="1">
    <citation type="submission" date="2023-11" db="EMBL/GenBank/DDBJ databases">
        <authorList>
            <person name="Xu M."/>
            <person name="Jiang T."/>
        </authorList>
    </citation>
    <scope>NUCLEOTIDE SEQUENCE [LARGE SCALE GENOMIC DNA]</scope>
    <source>
        <strain evidence="8 9">SD</strain>
    </source>
</reference>
<evidence type="ECO:0000256" key="5">
    <source>
        <dbReference type="ARBA" id="ARBA00022840"/>
    </source>
</evidence>
<evidence type="ECO:0000256" key="4">
    <source>
        <dbReference type="ARBA" id="ARBA00022741"/>
    </source>
</evidence>
<proteinExistence type="inferred from homology"/>
<organism evidence="8 9">
    <name type="scientific">Patulibacter brassicae</name>
    <dbReference type="NCBI Taxonomy" id="1705717"/>
    <lineage>
        <taxon>Bacteria</taxon>
        <taxon>Bacillati</taxon>
        <taxon>Actinomycetota</taxon>
        <taxon>Thermoleophilia</taxon>
        <taxon>Solirubrobacterales</taxon>
        <taxon>Patulibacteraceae</taxon>
        <taxon>Patulibacter</taxon>
    </lineage>
</organism>
<evidence type="ECO:0000256" key="6">
    <source>
        <dbReference type="ARBA" id="ARBA00023251"/>
    </source>
</evidence>
<keyword evidence="3" id="KW-0813">Transport</keyword>
<comment type="caution">
    <text evidence="8">The sequence shown here is derived from an EMBL/GenBank/DDBJ whole genome shotgun (WGS) entry which is preliminary data.</text>
</comment>